<keyword evidence="2" id="KW-1185">Reference proteome</keyword>
<gene>
    <name evidence="1" type="ORF">C5167_024014</name>
</gene>
<organism evidence="1 2">
    <name type="scientific">Papaver somniferum</name>
    <name type="common">Opium poppy</name>
    <dbReference type="NCBI Taxonomy" id="3469"/>
    <lineage>
        <taxon>Eukaryota</taxon>
        <taxon>Viridiplantae</taxon>
        <taxon>Streptophyta</taxon>
        <taxon>Embryophyta</taxon>
        <taxon>Tracheophyta</taxon>
        <taxon>Spermatophyta</taxon>
        <taxon>Magnoliopsida</taxon>
        <taxon>Ranunculales</taxon>
        <taxon>Papaveraceae</taxon>
        <taxon>Papaveroideae</taxon>
        <taxon>Papaver</taxon>
    </lineage>
</organism>
<proteinExistence type="predicted"/>
<reference evidence="1 2" key="1">
    <citation type="journal article" date="2018" name="Science">
        <title>The opium poppy genome and morphinan production.</title>
        <authorList>
            <person name="Guo L."/>
            <person name="Winzer T."/>
            <person name="Yang X."/>
            <person name="Li Y."/>
            <person name="Ning Z."/>
            <person name="He Z."/>
            <person name="Teodor R."/>
            <person name="Lu Y."/>
            <person name="Bowser T.A."/>
            <person name="Graham I.A."/>
            <person name="Ye K."/>
        </authorList>
    </citation>
    <scope>NUCLEOTIDE SEQUENCE [LARGE SCALE GENOMIC DNA]</scope>
    <source>
        <strain evidence="2">cv. HN1</strain>
        <tissue evidence="1">Leaves</tissue>
    </source>
</reference>
<protein>
    <submittedName>
        <fullName evidence="1">Uncharacterized protein</fullName>
    </submittedName>
</protein>
<sequence>MDISPDQNANKLFVDAQTPRFLFDTLLLPELSPSSTQLNLQLRFMQFQNINEGDDDLNQLFFSSMIRCL</sequence>
<dbReference type="Proteomes" id="UP000316621">
    <property type="component" value="Chromosome 5"/>
</dbReference>
<dbReference type="EMBL" id="CM010719">
    <property type="protein sequence ID" value="RZC62242.1"/>
    <property type="molecule type" value="Genomic_DNA"/>
</dbReference>
<accession>A0A4Y7JQD0</accession>
<dbReference type="AlphaFoldDB" id="A0A4Y7JQD0"/>
<name>A0A4Y7JQD0_PAPSO</name>
<evidence type="ECO:0000313" key="1">
    <source>
        <dbReference type="EMBL" id="RZC62242.1"/>
    </source>
</evidence>
<dbReference type="Gramene" id="RZC62242">
    <property type="protein sequence ID" value="RZC62242"/>
    <property type="gene ID" value="C5167_024014"/>
</dbReference>
<evidence type="ECO:0000313" key="2">
    <source>
        <dbReference type="Proteomes" id="UP000316621"/>
    </source>
</evidence>